<reference evidence="3 4" key="1">
    <citation type="journal article" date="2007" name="Nature">
        <title>Evolution of genes and genomes on the Drosophila phylogeny.</title>
        <authorList>
            <consortium name="Drosophila 12 Genomes Consortium"/>
            <person name="Clark A.G."/>
            <person name="Eisen M.B."/>
            <person name="Smith D.R."/>
            <person name="Bergman C.M."/>
            <person name="Oliver B."/>
            <person name="Markow T.A."/>
            <person name="Kaufman T.C."/>
            <person name="Kellis M."/>
            <person name="Gelbart W."/>
            <person name="Iyer V.N."/>
            <person name="Pollard D.A."/>
            <person name="Sackton T.B."/>
            <person name="Larracuente A.M."/>
            <person name="Singh N.D."/>
            <person name="Abad J.P."/>
            <person name="Abt D.N."/>
            <person name="Adryan B."/>
            <person name="Aguade M."/>
            <person name="Akashi H."/>
            <person name="Anderson W.W."/>
            <person name="Aquadro C.F."/>
            <person name="Ardell D.H."/>
            <person name="Arguello R."/>
            <person name="Artieri C.G."/>
            <person name="Barbash D.A."/>
            <person name="Barker D."/>
            <person name="Barsanti P."/>
            <person name="Batterham P."/>
            <person name="Batzoglou S."/>
            <person name="Begun D."/>
            <person name="Bhutkar A."/>
            <person name="Blanco E."/>
            <person name="Bosak S.A."/>
            <person name="Bradley R.K."/>
            <person name="Brand A.D."/>
            <person name="Brent M.R."/>
            <person name="Brooks A.N."/>
            <person name="Brown R.H."/>
            <person name="Butlin R.K."/>
            <person name="Caggese C."/>
            <person name="Calvi B.R."/>
            <person name="Bernardo de Carvalho A."/>
            <person name="Caspi A."/>
            <person name="Castrezana S."/>
            <person name="Celniker S.E."/>
            <person name="Chang J.L."/>
            <person name="Chapple C."/>
            <person name="Chatterji S."/>
            <person name="Chinwalla A."/>
            <person name="Civetta A."/>
            <person name="Clifton S.W."/>
            <person name="Comeron J.M."/>
            <person name="Costello J.C."/>
            <person name="Coyne J.A."/>
            <person name="Daub J."/>
            <person name="David R.G."/>
            <person name="Delcher A.L."/>
            <person name="Delehaunty K."/>
            <person name="Do C.B."/>
            <person name="Ebling H."/>
            <person name="Edwards K."/>
            <person name="Eickbush T."/>
            <person name="Evans J.D."/>
            <person name="Filipski A."/>
            <person name="Findeiss S."/>
            <person name="Freyhult E."/>
            <person name="Fulton L."/>
            <person name="Fulton R."/>
            <person name="Garcia A.C."/>
            <person name="Gardiner A."/>
            <person name="Garfield D.A."/>
            <person name="Garvin B.E."/>
            <person name="Gibson G."/>
            <person name="Gilbert D."/>
            <person name="Gnerre S."/>
            <person name="Godfrey J."/>
            <person name="Good R."/>
            <person name="Gotea V."/>
            <person name="Gravely B."/>
            <person name="Greenberg A.J."/>
            <person name="Griffiths-Jones S."/>
            <person name="Gross S."/>
            <person name="Guigo R."/>
            <person name="Gustafson E.A."/>
            <person name="Haerty W."/>
            <person name="Hahn M.W."/>
            <person name="Halligan D.L."/>
            <person name="Halpern A.L."/>
            <person name="Halter G.M."/>
            <person name="Han M.V."/>
            <person name="Heger A."/>
            <person name="Hillier L."/>
            <person name="Hinrichs A.S."/>
            <person name="Holmes I."/>
            <person name="Hoskins R.A."/>
            <person name="Hubisz M.J."/>
            <person name="Hultmark D."/>
            <person name="Huntley M.A."/>
            <person name="Jaffe D.B."/>
            <person name="Jagadeeshan S."/>
            <person name="Jeck W.R."/>
            <person name="Johnson J."/>
            <person name="Jones C.D."/>
            <person name="Jordan W.C."/>
            <person name="Karpen G.H."/>
            <person name="Kataoka E."/>
            <person name="Keightley P.D."/>
            <person name="Kheradpour P."/>
            <person name="Kirkness E.F."/>
            <person name="Koerich L.B."/>
            <person name="Kristiansen K."/>
            <person name="Kudrna D."/>
            <person name="Kulathinal R.J."/>
            <person name="Kumar S."/>
            <person name="Kwok R."/>
            <person name="Lander E."/>
            <person name="Langley C.H."/>
            <person name="Lapoint R."/>
            <person name="Lazzaro B.P."/>
            <person name="Lee S.J."/>
            <person name="Levesque L."/>
            <person name="Li R."/>
            <person name="Lin C.F."/>
            <person name="Lin M.F."/>
            <person name="Lindblad-Toh K."/>
            <person name="Llopart A."/>
            <person name="Long M."/>
            <person name="Low L."/>
            <person name="Lozovsky E."/>
            <person name="Lu J."/>
            <person name="Luo M."/>
            <person name="Machado C.A."/>
            <person name="Makalowski W."/>
            <person name="Marzo M."/>
            <person name="Matsuda M."/>
            <person name="Matzkin L."/>
            <person name="McAllister B."/>
            <person name="McBride C.S."/>
            <person name="McKernan B."/>
            <person name="McKernan K."/>
            <person name="Mendez-Lago M."/>
            <person name="Minx P."/>
            <person name="Mollenhauer M.U."/>
            <person name="Montooth K."/>
            <person name="Mount S.M."/>
            <person name="Mu X."/>
            <person name="Myers E."/>
            <person name="Negre B."/>
            <person name="Newfeld S."/>
            <person name="Nielsen R."/>
            <person name="Noor M.A."/>
            <person name="O'Grady P."/>
            <person name="Pachter L."/>
            <person name="Papaceit M."/>
            <person name="Parisi M.J."/>
            <person name="Parisi M."/>
            <person name="Parts L."/>
            <person name="Pedersen J.S."/>
            <person name="Pesole G."/>
            <person name="Phillippy A.M."/>
            <person name="Ponting C.P."/>
            <person name="Pop M."/>
            <person name="Porcelli D."/>
            <person name="Powell J.R."/>
            <person name="Prohaska S."/>
            <person name="Pruitt K."/>
            <person name="Puig M."/>
            <person name="Quesneville H."/>
            <person name="Ram K.R."/>
            <person name="Rand D."/>
            <person name="Rasmussen M.D."/>
            <person name="Reed L.K."/>
            <person name="Reenan R."/>
            <person name="Reily A."/>
            <person name="Remington K.A."/>
            <person name="Rieger T.T."/>
            <person name="Ritchie M.G."/>
            <person name="Robin C."/>
            <person name="Rogers Y.H."/>
            <person name="Rohde C."/>
            <person name="Rozas J."/>
            <person name="Rubenfield M.J."/>
            <person name="Ruiz A."/>
            <person name="Russo S."/>
            <person name="Salzberg S.L."/>
            <person name="Sanchez-Gracia A."/>
            <person name="Saranga D.J."/>
            <person name="Sato H."/>
            <person name="Schaeffer S.W."/>
            <person name="Schatz M.C."/>
            <person name="Schlenke T."/>
            <person name="Schwartz R."/>
            <person name="Segarra C."/>
            <person name="Singh R.S."/>
            <person name="Sirot L."/>
            <person name="Sirota M."/>
            <person name="Sisneros N.B."/>
            <person name="Smith C.D."/>
            <person name="Smith T.F."/>
            <person name="Spieth J."/>
            <person name="Stage D.E."/>
            <person name="Stark A."/>
            <person name="Stephan W."/>
            <person name="Strausberg R.L."/>
            <person name="Strempel S."/>
            <person name="Sturgill D."/>
            <person name="Sutton G."/>
            <person name="Sutton G.G."/>
            <person name="Tao W."/>
            <person name="Teichmann S."/>
            <person name="Tobari Y.N."/>
            <person name="Tomimura Y."/>
            <person name="Tsolas J.M."/>
            <person name="Valente V.L."/>
            <person name="Venter E."/>
            <person name="Venter J.C."/>
            <person name="Vicario S."/>
            <person name="Vieira F.G."/>
            <person name="Vilella A.J."/>
            <person name="Villasante A."/>
            <person name="Walenz B."/>
            <person name="Wang J."/>
            <person name="Wasserman M."/>
            <person name="Watts T."/>
            <person name="Wilson D."/>
            <person name="Wilson R.K."/>
            <person name="Wing R.A."/>
            <person name="Wolfner M.F."/>
            <person name="Wong A."/>
            <person name="Wong G.K."/>
            <person name="Wu C.I."/>
            <person name="Wu G."/>
            <person name="Yamamoto D."/>
            <person name="Yang H.P."/>
            <person name="Yang S.P."/>
            <person name="Yorke J.A."/>
            <person name="Yoshida K."/>
            <person name="Zdobnov E."/>
            <person name="Zhang P."/>
            <person name="Zhang Y."/>
            <person name="Zimin A.V."/>
            <person name="Baldwin J."/>
            <person name="Abdouelleil A."/>
            <person name="Abdulkadir J."/>
            <person name="Abebe A."/>
            <person name="Abera B."/>
            <person name="Abreu J."/>
            <person name="Acer S.C."/>
            <person name="Aftuck L."/>
            <person name="Alexander A."/>
            <person name="An P."/>
            <person name="Anderson E."/>
            <person name="Anderson S."/>
            <person name="Arachi H."/>
            <person name="Azer M."/>
            <person name="Bachantsang P."/>
            <person name="Barry A."/>
            <person name="Bayul T."/>
            <person name="Berlin A."/>
            <person name="Bessette D."/>
            <person name="Bloom T."/>
            <person name="Blye J."/>
            <person name="Boguslavskiy L."/>
            <person name="Bonnet C."/>
            <person name="Boukhgalter B."/>
            <person name="Bourzgui I."/>
            <person name="Brown A."/>
            <person name="Cahill P."/>
            <person name="Channer S."/>
            <person name="Cheshatsang Y."/>
            <person name="Chuda L."/>
            <person name="Citroen M."/>
            <person name="Collymore A."/>
            <person name="Cooke P."/>
            <person name="Costello M."/>
            <person name="D'Aco K."/>
            <person name="Daza R."/>
            <person name="De Haan G."/>
            <person name="DeGray S."/>
            <person name="DeMaso C."/>
            <person name="Dhargay N."/>
            <person name="Dooley K."/>
            <person name="Dooley E."/>
            <person name="Doricent M."/>
            <person name="Dorje P."/>
            <person name="Dorjee K."/>
            <person name="Dupes A."/>
            <person name="Elong R."/>
            <person name="Falk J."/>
            <person name="Farina A."/>
            <person name="Faro S."/>
            <person name="Ferguson D."/>
            <person name="Fisher S."/>
            <person name="Foley C.D."/>
            <person name="Franke A."/>
            <person name="Friedrich D."/>
            <person name="Gadbois L."/>
            <person name="Gearin G."/>
            <person name="Gearin C.R."/>
            <person name="Giannoukos G."/>
            <person name="Goode T."/>
            <person name="Graham J."/>
            <person name="Grandbois E."/>
            <person name="Grewal S."/>
            <person name="Gyaltsen K."/>
            <person name="Hafez N."/>
            <person name="Hagos B."/>
            <person name="Hall J."/>
            <person name="Henson C."/>
            <person name="Hollinger A."/>
            <person name="Honan T."/>
            <person name="Huard M.D."/>
            <person name="Hughes L."/>
            <person name="Hurhula B."/>
            <person name="Husby M.E."/>
            <person name="Kamat A."/>
            <person name="Kanga B."/>
            <person name="Kashin S."/>
            <person name="Khazanovich D."/>
            <person name="Kisner P."/>
            <person name="Lance K."/>
            <person name="Lara M."/>
            <person name="Lee W."/>
            <person name="Lennon N."/>
            <person name="Letendre F."/>
            <person name="LeVine R."/>
            <person name="Lipovsky A."/>
            <person name="Liu X."/>
            <person name="Liu J."/>
            <person name="Liu S."/>
            <person name="Lokyitsang T."/>
            <person name="Lokyitsang Y."/>
            <person name="Lubonja R."/>
            <person name="Lui A."/>
            <person name="MacDonald P."/>
            <person name="Magnisalis V."/>
            <person name="Maru K."/>
            <person name="Matthews C."/>
            <person name="McCusker W."/>
            <person name="McDonough S."/>
            <person name="Mehta T."/>
            <person name="Meldrim J."/>
            <person name="Meneus L."/>
            <person name="Mihai O."/>
            <person name="Mihalev A."/>
            <person name="Mihova T."/>
            <person name="Mittelman R."/>
            <person name="Mlenga V."/>
            <person name="Montmayeur A."/>
            <person name="Mulrain L."/>
            <person name="Navidi A."/>
            <person name="Naylor J."/>
            <person name="Negash T."/>
            <person name="Nguyen T."/>
            <person name="Nguyen N."/>
            <person name="Nicol R."/>
            <person name="Norbu C."/>
            <person name="Norbu N."/>
            <person name="Novod N."/>
            <person name="O'Neill B."/>
            <person name="Osman S."/>
            <person name="Markiewicz E."/>
            <person name="Oyono O.L."/>
            <person name="Patti C."/>
            <person name="Phunkhang P."/>
            <person name="Pierre F."/>
            <person name="Priest M."/>
            <person name="Raghuraman S."/>
            <person name="Rege F."/>
            <person name="Reyes R."/>
            <person name="Rise C."/>
            <person name="Rogov P."/>
            <person name="Ross K."/>
            <person name="Ryan E."/>
            <person name="Settipalli S."/>
            <person name="Shea T."/>
            <person name="Sherpa N."/>
            <person name="Shi L."/>
            <person name="Shih D."/>
            <person name="Sparrow T."/>
            <person name="Spaulding J."/>
            <person name="Stalker J."/>
            <person name="Stange-Thomann N."/>
            <person name="Stavropoulos S."/>
            <person name="Stone C."/>
            <person name="Strader C."/>
            <person name="Tesfaye S."/>
            <person name="Thomson T."/>
            <person name="Thoulutsang Y."/>
            <person name="Thoulutsang D."/>
            <person name="Topham K."/>
            <person name="Topping I."/>
            <person name="Tsamla T."/>
            <person name="Vassiliev H."/>
            <person name="Vo A."/>
            <person name="Wangchuk T."/>
            <person name="Wangdi T."/>
            <person name="Weiand M."/>
            <person name="Wilkinson J."/>
            <person name="Wilson A."/>
            <person name="Yadav S."/>
            <person name="Young G."/>
            <person name="Yu Q."/>
            <person name="Zembek L."/>
            <person name="Zhong D."/>
            <person name="Zimmer A."/>
            <person name="Zwirko Z."/>
            <person name="Jaffe D.B."/>
            <person name="Alvarez P."/>
            <person name="Brockman W."/>
            <person name="Butler J."/>
            <person name="Chin C."/>
            <person name="Gnerre S."/>
            <person name="Grabherr M."/>
            <person name="Kleber M."/>
            <person name="Mauceli E."/>
            <person name="MacCallum I."/>
        </authorList>
    </citation>
    <scope>NUCLEOTIDE SEQUENCE [LARGE SCALE GENOMIC DNA]</scope>
    <source>
        <strain evidence="4">Tai18E2 / Tucson 14021-0261.01</strain>
    </source>
</reference>
<organism evidence="3 4">
    <name type="scientific">Drosophila yakuba</name>
    <name type="common">Fruit fly</name>
    <dbReference type="NCBI Taxonomy" id="7245"/>
    <lineage>
        <taxon>Eukaryota</taxon>
        <taxon>Metazoa</taxon>
        <taxon>Ecdysozoa</taxon>
        <taxon>Arthropoda</taxon>
        <taxon>Hexapoda</taxon>
        <taxon>Insecta</taxon>
        <taxon>Pterygota</taxon>
        <taxon>Neoptera</taxon>
        <taxon>Endopterygota</taxon>
        <taxon>Diptera</taxon>
        <taxon>Brachycera</taxon>
        <taxon>Muscomorpha</taxon>
        <taxon>Ephydroidea</taxon>
        <taxon>Drosophilidae</taxon>
        <taxon>Drosophila</taxon>
        <taxon>Sophophora</taxon>
    </lineage>
</organism>
<dbReference type="EMBL" id="CM000157">
    <property type="protein sequence ID" value="EDW87609.2"/>
    <property type="molecule type" value="Genomic_DNA"/>
</dbReference>
<feature type="region of interest" description="Disordered" evidence="1">
    <location>
        <begin position="354"/>
        <end position="387"/>
    </location>
</feature>
<dbReference type="InterPro" id="IPR001715">
    <property type="entry name" value="CH_dom"/>
</dbReference>
<dbReference type="OrthoDB" id="2119228at2759"/>
<dbReference type="InterPro" id="IPR027328">
    <property type="entry name" value="MAPRE"/>
</dbReference>
<evidence type="ECO:0000256" key="1">
    <source>
        <dbReference type="SAM" id="MobiDB-lite"/>
    </source>
</evidence>
<dbReference type="SUPFAM" id="SSF47576">
    <property type="entry name" value="Calponin-homology domain, CH-domain"/>
    <property type="match status" value="1"/>
</dbReference>
<dbReference type="PROSITE" id="PS50021">
    <property type="entry name" value="CH"/>
    <property type="match status" value="1"/>
</dbReference>
<dbReference type="KEGG" id="dya:Dyak_GE18273"/>
<evidence type="ECO:0000259" key="2">
    <source>
        <dbReference type="PROSITE" id="PS50021"/>
    </source>
</evidence>
<reference evidence="3 4" key="2">
    <citation type="journal article" date="2007" name="PLoS Biol.">
        <title>Principles of genome evolution in the Drosophila melanogaster species group.</title>
        <authorList>
            <person name="Ranz J.M."/>
            <person name="Maurin D."/>
            <person name="Chan Y.S."/>
            <person name="von Grotthuss M."/>
            <person name="Hillier L.W."/>
            <person name="Roote J."/>
            <person name="Ashburner M."/>
            <person name="Bergman C.M."/>
        </authorList>
    </citation>
    <scope>NUCLEOTIDE SEQUENCE [LARGE SCALE GENOMIC DNA]</scope>
    <source>
        <strain evidence="4">Tai18E2 / Tucson 14021-0261.01</strain>
    </source>
</reference>
<dbReference type="Proteomes" id="UP000002282">
    <property type="component" value="Chromosome 2L"/>
</dbReference>
<proteinExistence type="predicted"/>
<sequence length="403" mass="46680">MQNVYQTKHDKAASRRRILAWINSLLGTSFTCLEDLRTGVEYCQMLHKLQPSAIRLNKVFKKPRTHYEFVHNMRLLQKSLFKQGVEKQIPIQRLVSGGNSENLEFARWFKAFYDLNYQLLRGENTKDAQDSEINVMKTSVEPQSIPECFGDTEKSRNGSGCMNYLHSINPRLVSSASSPHSKEPVKNFENYQRCECGRYKHSTTPSSNSVFKSNDHQRESSLLRFRRRELLGSINSTANLRWSHLKNRHYFRMAHSFYDMLETVNRRTAHINSTLNTISRNLIRENPEVCSKVFHKKYRNLYSRLIKNPTNLKSKRKKNTQENSQPVRFLKSENQKLITLPSIDKPDIVLATQGLPSDVEDPSRSWTSKIDVADGKPGNEPDLPLDDDVLMSSNQETLICRKP</sequence>
<dbReference type="SMR" id="B4NYH6"/>
<evidence type="ECO:0000313" key="3">
    <source>
        <dbReference type="EMBL" id="EDW87609.2"/>
    </source>
</evidence>
<accession>B4NYH6</accession>
<dbReference type="PANTHER" id="PTHR10623">
    <property type="entry name" value="MICROTUBULE-ASSOCIATED PROTEIN RP/EB FAMILY MEMBER"/>
    <property type="match status" value="1"/>
</dbReference>
<protein>
    <recommendedName>
        <fullName evidence="2">Calponin-homology (CH) domain-containing protein</fullName>
    </recommendedName>
</protein>
<dbReference type="AlphaFoldDB" id="B4NYH6"/>
<evidence type="ECO:0000313" key="4">
    <source>
        <dbReference type="Proteomes" id="UP000002282"/>
    </source>
</evidence>
<feature type="domain" description="Calponin-homology (CH)" evidence="2">
    <location>
        <begin position="12"/>
        <end position="114"/>
    </location>
</feature>
<dbReference type="GO" id="GO:0008017">
    <property type="term" value="F:microtubule binding"/>
    <property type="evidence" value="ECO:0007669"/>
    <property type="project" value="InterPro"/>
</dbReference>
<gene>
    <name evidence="3" type="primary">Dyak\GE18273</name>
    <name evidence="3" type="synonym">dyak_GLEANR_2065</name>
    <name evidence="3" type="synonym">GE18273</name>
    <name evidence="3" type="ORF">Dyak_GE18273</name>
</gene>
<dbReference type="CDD" id="cd00014">
    <property type="entry name" value="CH_SF"/>
    <property type="match status" value="1"/>
</dbReference>
<dbReference type="HOGENOM" id="CLU_037063_0_0_1"/>
<dbReference type="Pfam" id="PF00307">
    <property type="entry name" value="CH"/>
    <property type="match status" value="1"/>
</dbReference>
<name>B4NYH6_DROYA</name>
<dbReference type="eggNOG" id="KOG3000">
    <property type="taxonomic scope" value="Eukaryota"/>
</dbReference>
<dbReference type="InterPro" id="IPR036872">
    <property type="entry name" value="CH_dom_sf"/>
</dbReference>
<dbReference type="Gene3D" id="1.10.418.10">
    <property type="entry name" value="Calponin-like domain"/>
    <property type="match status" value="1"/>
</dbReference>
<keyword evidence="4" id="KW-1185">Reference proteome</keyword>